<dbReference type="Pfam" id="PF02798">
    <property type="entry name" value="GST_N"/>
    <property type="match status" value="1"/>
</dbReference>
<evidence type="ECO:0000256" key="2">
    <source>
        <dbReference type="ARBA" id="ARBA00022679"/>
    </source>
</evidence>
<evidence type="ECO:0000259" key="5">
    <source>
        <dbReference type="PROSITE" id="PS50404"/>
    </source>
</evidence>
<dbReference type="SFLD" id="SFLDG01205">
    <property type="entry name" value="AMPS.1"/>
    <property type="match status" value="1"/>
</dbReference>
<dbReference type="PROSITE" id="PS50405">
    <property type="entry name" value="GST_CTER"/>
    <property type="match status" value="1"/>
</dbReference>
<dbReference type="FunFam" id="1.20.1050.10:FF:000030">
    <property type="entry name" value="Glutathione S-transferase S1"/>
    <property type="match status" value="1"/>
</dbReference>
<evidence type="ECO:0000313" key="7">
    <source>
        <dbReference type="EMBL" id="CAH1407481.1"/>
    </source>
</evidence>
<dbReference type="GO" id="GO:0004602">
    <property type="term" value="F:glutathione peroxidase activity"/>
    <property type="evidence" value="ECO:0007669"/>
    <property type="project" value="UniProtKB-ARBA"/>
</dbReference>
<dbReference type="GO" id="GO:0006749">
    <property type="term" value="P:glutathione metabolic process"/>
    <property type="evidence" value="ECO:0007669"/>
    <property type="project" value="TreeGrafter"/>
</dbReference>
<dbReference type="FunFam" id="3.40.30.10:FF:000035">
    <property type="entry name" value="hematopoietic prostaglandin D synthase"/>
    <property type="match status" value="1"/>
</dbReference>
<gene>
    <name evidence="7" type="ORF">NEZAVI_LOCUS15187</name>
</gene>
<evidence type="ECO:0000256" key="3">
    <source>
        <dbReference type="ARBA" id="ARBA00038317"/>
    </source>
</evidence>
<dbReference type="InterPro" id="IPR036282">
    <property type="entry name" value="Glutathione-S-Trfase_C_sf"/>
</dbReference>
<dbReference type="SFLD" id="SFLDS00019">
    <property type="entry name" value="Glutathione_Transferase_(cytos"/>
    <property type="match status" value="1"/>
</dbReference>
<keyword evidence="2" id="KW-0808">Transferase</keyword>
<reference evidence="7" key="1">
    <citation type="submission" date="2022-01" db="EMBL/GenBank/DDBJ databases">
        <authorList>
            <person name="King R."/>
        </authorList>
    </citation>
    <scope>NUCLEOTIDE SEQUENCE</scope>
</reference>
<proteinExistence type="inferred from homology"/>
<sequence>MPSYKLTYFPVAALGEPIRFLLSYLGEDFEDYRFNSEDWPTIKPNMPFGKVPVLEVDGKKVHQSTAISRYLGKLAKLAGKNDWEALQIDVAVDTLHDMRQAIANYWYDDNEETKAKKLGPLKSEILPFYLSKFDELAKENNGYLANGELSWGDLYFVAISEYLIKMIGFDFYDKYENLKQLRENVLSLPKIQEWIKKRPKTDF</sequence>
<name>A0A9P0HT12_NEZVI</name>
<dbReference type="InterPro" id="IPR004045">
    <property type="entry name" value="Glutathione_S-Trfase_N"/>
</dbReference>
<evidence type="ECO:0000256" key="1">
    <source>
        <dbReference type="ARBA" id="ARBA00012452"/>
    </source>
</evidence>
<keyword evidence="8" id="KW-1185">Reference proteome</keyword>
<evidence type="ECO:0000313" key="8">
    <source>
        <dbReference type="Proteomes" id="UP001152798"/>
    </source>
</evidence>
<feature type="domain" description="GST N-terminal" evidence="5">
    <location>
        <begin position="2"/>
        <end position="79"/>
    </location>
</feature>
<dbReference type="OrthoDB" id="414243at2759"/>
<dbReference type="Pfam" id="PF14497">
    <property type="entry name" value="GST_C_3"/>
    <property type="match status" value="1"/>
</dbReference>
<comment type="catalytic activity">
    <reaction evidence="4">
        <text>RX + glutathione = an S-substituted glutathione + a halide anion + H(+)</text>
        <dbReference type="Rhea" id="RHEA:16437"/>
        <dbReference type="ChEBI" id="CHEBI:15378"/>
        <dbReference type="ChEBI" id="CHEBI:16042"/>
        <dbReference type="ChEBI" id="CHEBI:17792"/>
        <dbReference type="ChEBI" id="CHEBI:57925"/>
        <dbReference type="ChEBI" id="CHEBI:90779"/>
        <dbReference type="EC" id="2.5.1.18"/>
    </reaction>
</comment>
<dbReference type="InterPro" id="IPR036249">
    <property type="entry name" value="Thioredoxin-like_sf"/>
</dbReference>
<dbReference type="PROSITE" id="PS50404">
    <property type="entry name" value="GST_NTER"/>
    <property type="match status" value="1"/>
</dbReference>
<dbReference type="Proteomes" id="UP001152798">
    <property type="component" value="Chromosome 7"/>
</dbReference>
<dbReference type="PANTHER" id="PTHR11571">
    <property type="entry name" value="GLUTATHIONE S-TRANSFERASE"/>
    <property type="match status" value="1"/>
</dbReference>
<dbReference type="AlphaFoldDB" id="A0A9P0HT12"/>
<dbReference type="InterPro" id="IPR010987">
    <property type="entry name" value="Glutathione-S-Trfase_C-like"/>
</dbReference>
<dbReference type="SUPFAM" id="SSF47616">
    <property type="entry name" value="GST C-terminal domain-like"/>
    <property type="match status" value="1"/>
</dbReference>
<protein>
    <recommendedName>
        <fullName evidence="1">glutathione transferase</fullName>
        <ecNumber evidence="1">2.5.1.18</ecNumber>
    </recommendedName>
</protein>
<organism evidence="7 8">
    <name type="scientific">Nezara viridula</name>
    <name type="common">Southern green stink bug</name>
    <name type="synonym">Cimex viridulus</name>
    <dbReference type="NCBI Taxonomy" id="85310"/>
    <lineage>
        <taxon>Eukaryota</taxon>
        <taxon>Metazoa</taxon>
        <taxon>Ecdysozoa</taxon>
        <taxon>Arthropoda</taxon>
        <taxon>Hexapoda</taxon>
        <taxon>Insecta</taxon>
        <taxon>Pterygota</taxon>
        <taxon>Neoptera</taxon>
        <taxon>Paraneoptera</taxon>
        <taxon>Hemiptera</taxon>
        <taxon>Heteroptera</taxon>
        <taxon>Panheteroptera</taxon>
        <taxon>Pentatomomorpha</taxon>
        <taxon>Pentatomoidea</taxon>
        <taxon>Pentatomidae</taxon>
        <taxon>Pentatominae</taxon>
        <taxon>Nezara</taxon>
    </lineage>
</organism>
<dbReference type="Gene3D" id="1.20.1050.10">
    <property type="match status" value="1"/>
</dbReference>
<dbReference type="SFLD" id="SFLDG00363">
    <property type="entry name" value="AMPS_(cytGST):_Alpha-__Mu-__Pi"/>
    <property type="match status" value="1"/>
</dbReference>
<accession>A0A9P0HT12</accession>
<comment type="similarity">
    <text evidence="3">Belongs to the GST superfamily. Sigma family.</text>
</comment>
<dbReference type="EC" id="2.5.1.18" evidence="1"/>
<dbReference type="Gene3D" id="3.40.30.10">
    <property type="entry name" value="Glutaredoxin"/>
    <property type="match status" value="1"/>
</dbReference>
<dbReference type="CDD" id="cd03039">
    <property type="entry name" value="GST_N_Sigma_like"/>
    <property type="match status" value="1"/>
</dbReference>
<feature type="domain" description="GST C-terminal" evidence="6">
    <location>
        <begin position="81"/>
        <end position="203"/>
    </location>
</feature>
<dbReference type="GO" id="GO:0004364">
    <property type="term" value="F:glutathione transferase activity"/>
    <property type="evidence" value="ECO:0007669"/>
    <property type="project" value="UniProtKB-EC"/>
</dbReference>
<dbReference type="PANTHER" id="PTHR11571:SF224">
    <property type="entry name" value="HEMATOPOIETIC PROSTAGLANDIN D SYNTHASE"/>
    <property type="match status" value="1"/>
</dbReference>
<evidence type="ECO:0000259" key="6">
    <source>
        <dbReference type="PROSITE" id="PS50405"/>
    </source>
</evidence>
<dbReference type="SUPFAM" id="SSF52833">
    <property type="entry name" value="Thioredoxin-like"/>
    <property type="match status" value="1"/>
</dbReference>
<dbReference type="InterPro" id="IPR040079">
    <property type="entry name" value="Glutathione_S-Trfase"/>
</dbReference>
<dbReference type="EMBL" id="OV725083">
    <property type="protein sequence ID" value="CAH1407481.1"/>
    <property type="molecule type" value="Genomic_DNA"/>
</dbReference>
<dbReference type="CDD" id="cd03192">
    <property type="entry name" value="GST_C_Sigma_like"/>
    <property type="match status" value="1"/>
</dbReference>
<dbReference type="InterPro" id="IPR004046">
    <property type="entry name" value="GST_C"/>
</dbReference>
<dbReference type="InterPro" id="IPR050213">
    <property type="entry name" value="GST_superfamily"/>
</dbReference>
<evidence type="ECO:0000256" key="4">
    <source>
        <dbReference type="ARBA" id="ARBA00047960"/>
    </source>
</evidence>